<evidence type="ECO:0000256" key="3">
    <source>
        <dbReference type="ARBA" id="ARBA00022840"/>
    </source>
</evidence>
<accession>A0A2W5MXT5</accession>
<dbReference type="SUPFAM" id="SSF52540">
    <property type="entry name" value="P-loop containing nucleoside triphosphate hydrolases"/>
    <property type="match status" value="1"/>
</dbReference>
<dbReference type="GO" id="GO:0005524">
    <property type="term" value="F:ATP binding"/>
    <property type="evidence" value="ECO:0007669"/>
    <property type="project" value="UniProtKB-KW"/>
</dbReference>
<dbReference type="Proteomes" id="UP000249185">
    <property type="component" value="Unassembled WGS sequence"/>
</dbReference>
<dbReference type="PANTHER" id="PTHR45772:SF9">
    <property type="entry name" value="CONSERVED COMPONENT OF ABC TRANSPORTER FOR NATURAL AMINO ACIDS"/>
    <property type="match status" value="1"/>
</dbReference>
<dbReference type="SMART" id="SM00382">
    <property type="entry name" value="AAA"/>
    <property type="match status" value="1"/>
</dbReference>
<dbReference type="PROSITE" id="PS50893">
    <property type="entry name" value="ABC_TRANSPORTER_2"/>
    <property type="match status" value="1"/>
</dbReference>
<sequence>MTRNVAIRCEGLSKHFGAQKAVNDVTLEVAEGSILGIGGPNGAGKTTLFDLISGIQTPTSGRYSVNGVDATELGVDKLCYMGVARTFQADAGFDTMSALENVRVATYFGRGEHKAPGLVFDRRSRDRAYEALEEVGLAHRANAVVGSMPVLDRKLVMLAGALAMRPSILLMDEPVGGLTPREMETFIEVVRRLKRERITIVIIEHVMSFLLGLCEQIAIMHQGSLIFEGSKYEMLANDEVVEVYLGVTAAGHLRSQLNMGGSRA</sequence>
<dbReference type="InterPro" id="IPR027417">
    <property type="entry name" value="P-loop_NTPase"/>
</dbReference>
<reference evidence="5 6" key="1">
    <citation type="submission" date="2017-08" db="EMBL/GenBank/DDBJ databases">
        <title>Infants hospitalized years apart are colonized by the same room-sourced microbial strains.</title>
        <authorList>
            <person name="Brooks B."/>
            <person name="Olm M.R."/>
            <person name="Firek B.A."/>
            <person name="Baker R."/>
            <person name="Thomas B.C."/>
            <person name="Morowitz M.J."/>
            <person name="Banfield J.F."/>
        </authorList>
    </citation>
    <scope>NUCLEOTIDE SEQUENCE [LARGE SCALE GENOMIC DNA]</scope>
    <source>
        <strain evidence="5">S2_005_002_R2_34</strain>
    </source>
</reference>
<evidence type="ECO:0000256" key="1">
    <source>
        <dbReference type="ARBA" id="ARBA00022448"/>
    </source>
</evidence>
<dbReference type="Gene3D" id="3.40.50.300">
    <property type="entry name" value="P-loop containing nucleotide triphosphate hydrolases"/>
    <property type="match status" value="1"/>
</dbReference>
<evidence type="ECO:0000313" key="5">
    <source>
        <dbReference type="EMBL" id="PZQ45986.1"/>
    </source>
</evidence>
<proteinExistence type="predicted"/>
<gene>
    <name evidence="5" type="ORF">DI556_21500</name>
</gene>
<dbReference type="EMBL" id="QFPW01000033">
    <property type="protein sequence ID" value="PZQ45986.1"/>
    <property type="molecule type" value="Genomic_DNA"/>
</dbReference>
<keyword evidence="2" id="KW-0547">Nucleotide-binding</keyword>
<feature type="domain" description="ABC transporter" evidence="4">
    <location>
        <begin position="7"/>
        <end position="247"/>
    </location>
</feature>
<keyword evidence="1" id="KW-0813">Transport</keyword>
<comment type="caution">
    <text evidence="5">The sequence shown here is derived from an EMBL/GenBank/DDBJ whole genome shotgun (WGS) entry which is preliminary data.</text>
</comment>
<dbReference type="PANTHER" id="PTHR45772">
    <property type="entry name" value="CONSERVED COMPONENT OF ABC TRANSPORTER FOR NATURAL AMINO ACIDS-RELATED"/>
    <property type="match status" value="1"/>
</dbReference>
<evidence type="ECO:0000259" key="4">
    <source>
        <dbReference type="PROSITE" id="PS50893"/>
    </source>
</evidence>
<protein>
    <submittedName>
        <fullName evidence="5">ABC transporter ATP-binding protein</fullName>
    </submittedName>
</protein>
<dbReference type="InterPro" id="IPR003593">
    <property type="entry name" value="AAA+_ATPase"/>
</dbReference>
<dbReference type="AlphaFoldDB" id="A0A2W5MXT5"/>
<keyword evidence="3 5" id="KW-0067">ATP-binding</keyword>
<dbReference type="Pfam" id="PF00005">
    <property type="entry name" value="ABC_tran"/>
    <property type="match status" value="1"/>
</dbReference>
<dbReference type="GO" id="GO:0005886">
    <property type="term" value="C:plasma membrane"/>
    <property type="evidence" value="ECO:0007669"/>
    <property type="project" value="TreeGrafter"/>
</dbReference>
<dbReference type="InterPro" id="IPR051120">
    <property type="entry name" value="ABC_AA/LPS_Transport"/>
</dbReference>
<name>A0A2W5MXT5_RHOSU</name>
<evidence type="ECO:0000313" key="6">
    <source>
        <dbReference type="Proteomes" id="UP000249185"/>
    </source>
</evidence>
<dbReference type="InterPro" id="IPR003439">
    <property type="entry name" value="ABC_transporter-like_ATP-bd"/>
</dbReference>
<evidence type="ECO:0000256" key="2">
    <source>
        <dbReference type="ARBA" id="ARBA00022741"/>
    </source>
</evidence>
<organism evidence="5 6">
    <name type="scientific">Rhodovulum sulfidophilum</name>
    <name type="common">Rhodobacter sulfidophilus</name>
    <dbReference type="NCBI Taxonomy" id="35806"/>
    <lineage>
        <taxon>Bacteria</taxon>
        <taxon>Pseudomonadati</taxon>
        <taxon>Pseudomonadota</taxon>
        <taxon>Alphaproteobacteria</taxon>
        <taxon>Rhodobacterales</taxon>
        <taxon>Paracoccaceae</taxon>
        <taxon>Rhodovulum</taxon>
    </lineage>
</organism>
<dbReference type="GO" id="GO:0016887">
    <property type="term" value="F:ATP hydrolysis activity"/>
    <property type="evidence" value="ECO:0007669"/>
    <property type="project" value="InterPro"/>
</dbReference>